<feature type="compositionally biased region" description="Acidic residues" evidence="5">
    <location>
        <begin position="68"/>
        <end position="82"/>
    </location>
</feature>
<reference evidence="6" key="1">
    <citation type="submission" date="2018-05" db="EMBL/GenBank/DDBJ databases">
        <authorList>
            <person name="Lanie J.A."/>
            <person name="Ng W.-L."/>
            <person name="Kazmierczak K.M."/>
            <person name="Andrzejewski T.M."/>
            <person name="Davidsen T.M."/>
            <person name="Wayne K.J."/>
            <person name="Tettelin H."/>
            <person name="Glass J.I."/>
            <person name="Rusch D."/>
            <person name="Podicherti R."/>
            <person name="Tsui H.-C.T."/>
            <person name="Winkler M.E."/>
        </authorList>
    </citation>
    <scope>NUCLEOTIDE SEQUENCE</scope>
</reference>
<evidence type="ECO:0000256" key="2">
    <source>
        <dbReference type="ARBA" id="ARBA00022525"/>
    </source>
</evidence>
<dbReference type="InterPro" id="IPR059100">
    <property type="entry name" value="TSP3_bac"/>
</dbReference>
<dbReference type="AlphaFoldDB" id="A0A383C3S6"/>
<feature type="non-terminal residue" evidence="6">
    <location>
        <position position="243"/>
    </location>
</feature>
<organism evidence="6">
    <name type="scientific">marine metagenome</name>
    <dbReference type="NCBI Taxonomy" id="408172"/>
    <lineage>
        <taxon>unclassified sequences</taxon>
        <taxon>metagenomes</taxon>
        <taxon>ecological metagenomes</taxon>
    </lineage>
</organism>
<feature type="compositionally biased region" description="Acidic residues" evidence="5">
    <location>
        <begin position="1"/>
        <end position="15"/>
    </location>
</feature>
<keyword evidence="4" id="KW-0106">Calcium</keyword>
<protein>
    <submittedName>
        <fullName evidence="6">Uncharacterized protein</fullName>
    </submittedName>
</protein>
<keyword evidence="2" id="KW-0964">Secreted</keyword>
<dbReference type="EMBL" id="UINC01205204">
    <property type="protein sequence ID" value="SVE26268.1"/>
    <property type="molecule type" value="Genomic_DNA"/>
</dbReference>
<feature type="region of interest" description="Disordered" evidence="5">
    <location>
        <begin position="1"/>
        <end position="21"/>
    </location>
</feature>
<name>A0A383C3S6_9ZZZZ</name>
<dbReference type="GO" id="GO:0005509">
    <property type="term" value="F:calcium ion binding"/>
    <property type="evidence" value="ECO:0007669"/>
    <property type="project" value="InterPro"/>
</dbReference>
<accession>A0A383C3S6</accession>
<evidence type="ECO:0000256" key="3">
    <source>
        <dbReference type="ARBA" id="ARBA00022729"/>
    </source>
</evidence>
<dbReference type="InterPro" id="IPR028974">
    <property type="entry name" value="TSP_type-3_rpt"/>
</dbReference>
<gene>
    <name evidence="6" type="ORF">METZ01_LOCUS479122</name>
</gene>
<feature type="compositionally biased region" description="Basic and acidic residues" evidence="5">
    <location>
        <begin position="112"/>
        <end position="128"/>
    </location>
</feature>
<evidence type="ECO:0000256" key="5">
    <source>
        <dbReference type="SAM" id="MobiDB-lite"/>
    </source>
</evidence>
<keyword evidence="3" id="KW-0732">Signal</keyword>
<dbReference type="Pfam" id="PF18884">
    <property type="entry name" value="TSP3_bac"/>
    <property type="match status" value="2"/>
</dbReference>
<feature type="non-terminal residue" evidence="6">
    <location>
        <position position="1"/>
    </location>
</feature>
<dbReference type="PROSITE" id="PS00018">
    <property type="entry name" value="EF_HAND_1"/>
    <property type="match status" value="1"/>
</dbReference>
<evidence type="ECO:0000313" key="6">
    <source>
        <dbReference type="EMBL" id="SVE26268.1"/>
    </source>
</evidence>
<dbReference type="Gene3D" id="4.10.1080.10">
    <property type="entry name" value="TSP type-3 repeat"/>
    <property type="match status" value="1"/>
</dbReference>
<comment type="subcellular location">
    <subcellularLocation>
        <location evidence="1">Secreted</location>
    </subcellularLocation>
</comment>
<proteinExistence type="predicted"/>
<feature type="region of interest" description="Disordered" evidence="5">
    <location>
        <begin position="53"/>
        <end position="141"/>
    </location>
</feature>
<evidence type="ECO:0000256" key="1">
    <source>
        <dbReference type="ARBA" id="ARBA00004613"/>
    </source>
</evidence>
<sequence>DTDDDGDGLTDEDEAALGSDSLIVDTDADGYCDGPVIITDVCDATDAFPTNSAEWLDTDGDGTGNNADTDDDGDGLTDEDEAALGSDPLIVDTDADGIPDNWDPMPVDPDGDFDKDGILDRDEYKPNADGEPADADGDGVNDMLQEVASGSSTSSSDRSWKETCCWILLLLLLLLIPLLKKRYDNSLVYDPDYVEYVIGDKDQSKIRMVPSLHEYTEKYINTVNSEGLRRITYAISGNLVEGL</sequence>
<dbReference type="InterPro" id="IPR018247">
    <property type="entry name" value="EF_Hand_1_Ca_BS"/>
</dbReference>
<evidence type="ECO:0000256" key="4">
    <source>
        <dbReference type="ARBA" id="ARBA00022837"/>
    </source>
</evidence>